<feature type="region of interest" description="Disordered" evidence="1">
    <location>
        <begin position="200"/>
        <end position="225"/>
    </location>
</feature>
<accession>A0ABR4D7J3</accession>
<proteinExistence type="predicted"/>
<protein>
    <submittedName>
        <fullName evidence="2">Uncharacterized protein</fullName>
    </submittedName>
</protein>
<sequence>MASSHPQAPPSWGGEADPRSMQHVWRNHGSCHDEHVGGSSPWGCSPSSHPFVDVVGVPEGVSRFGNGHQRVAPENGDVAQPEERHSMASASHVVLDAALDDITDALPSITSTRDASKLLWSAPPRAKTLRVVFCSSAARGRSQARHLSAVHRMGWALRLGELQRCLGGYAALLSRYRRGGGDGLGEQAVAAKIAEKKKRHLHLQDARRGPTDPIQSGALSRVRCR</sequence>
<evidence type="ECO:0000313" key="2">
    <source>
        <dbReference type="EMBL" id="KAL2266055.1"/>
    </source>
</evidence>
<dbReference type="Proteomes" id="UP001600064">
    <property type="component" value="Unassembled WGS sequence"/>
</dbReference>
<evidence type="ECO:0000313" key="3">
    <source>
        <dbReference type="Proteomes" id="UP001600064"/>
    </source>
</evidence>
<dbReference type="EMBL" id="JAZGUE010000005">
    <property type="protein sequence ID" value="KAL2266055.1"/>
    <property type="molecule type" value="Genomic_DNA"/>
</dbReference>
<gene>
    <name evidence="2" type="ORF">VTJ83DRAFT_5407</name>
</gene>
<dbReference type="GeneID" id="98126648"/>
<evidence type="ECO:0000256" key="1">
    <source>
        <dbReference type="SAM" id="MobiDB-lite"/>
    </source>
</evidence>
<keyword evidence="3" id="KW-1185">Reference proteome</keyword>
<reference evidence="2 3" key="1">
    <citation type="journal article" date="2024" name="Commun. Biol.">
        <title>Comparative genomic analysis of thermophilic fungi reveals convergent evolutionary adaptations and gene losses.</title>
        <authorList>
            <person name="Steindorff A.S."/>
            <person name="Aguilar-Pontes M.V."/>
            <person name="Robinson A.J."/>
            <person name="Andreopoulos B."/>
            <person name="LaButti K."/>
            <person name="Kuo A."/>
            <person name="Mondo S."/>
            <person name="Riley R."/>
            <person name="Otillar R."/>
            <person name="Haridas S."/>
            <person name="Lipzen A."/>
            <person name="Grimwood J."/>
            <person name="Schmutz J."/>
            <person name="Clum A."/>
            <person name="Reid I.D."/>
            <person name="Moisan M.C."/>
            <person name="Butler G."/>
            <person name="Nguyen T.T.M."/>
            <person name="Dewar K."/>
            <person name="Conant G."/>
            <person name="Drula E."/>
            <person name="Henrissat B."/>
            <person name="Hansel C."/>
            <person name="Singer S."/>
            <person name="Hutchinson M.I."/>
            <person name="de Vries R.P."/>
            <person name="Natvig D.O."/>
            <person name="Powell A.J."/>
            <person name="Tsang A."/>
            <person name="Grigoriev I.V."/>
        </authorList>
    </citation>
    <scope>NUCLEOTIDE SEQUENCE [LARGE SCALE GENOMIC DNA]</scope>
    <source>
        <strain evidence="2 3">ATCC 22073</strain>
    </source>
</reference>
<dbReference type="RefSeq" id="XP_070864782.1">
    <property type="nucleotide sequence ID" value="XM_071012004.1"/>
</dbReference>
<organism evidence="2 3">
    <name type="scientific">Remersonia thermophila</name>
    <dbReference type="NCBI Taxonomy" id="72144"/>
    <lineage>
        <taxon>Eukaryota</taxon>
        <taxon>Fungi</taxon>
        <taxon>Dikarya</taxon>
        <taxon>Ascomycota</taxon>
        <taxon>Pezizomycotina</taxon>
        <taxon>Sordariomycetes</taxon>
        <taxon>Sordariomycetidae</taxon>
        <taxon>Sordariales</taxon>
        <taxon>Sordariales incertae sedis</taxon>
        <taxon>Remersonia</taxon>
    </lineage>
</organism>
<name>A0ABR4D7J3_9PEZI</name>
<comment type="caution">
    <text evidence="2">The sequence shown here is derived from an EMBL/GenBank/DDBJ whole genome shotgun (WGS) entry which is preliminary data.</text>
</comment>